<keyword evidence="3" id="KW-0964">Secreted</keyword>
<evidence type="ECO:0000259" key="10">
    <source>
        <dbReference type="PROSITE" id="PS50279"/>
    </source>
</evidence>
<evidence type="ECO:0000256" key="6">
    <source>
        <dbReference type="ARBA" id="ARBA00022729"/>
    </source>
</evidence>
<evidence type="ECO:0000256" key="4">
    <source>
        <dbReference type="ARBA" id="ARBA00022656"/>
    </source>
</evidence>
<protein>
    <submittedName>
        <fullName evidence="11">Collagen alpha-1(VII) chain</fullName>
    </submittedName>
</protein>
<dbReference type="SMART" id="SM00131">
    <property type="entry name" value="KU"/>
    <property type="match status" value="1"/>
</dbReference>
<accession>L5KUC6</accession>
<comment type="similarity">
    <text evidence="2">Belongs to the venom Kunitz-type family.</text>
</comment>
<evidence type="ECO:0000256" key="2">
    <source>
        <dbReference type="ARBA" id="ARBA00008415"/>
    </source>
</evidence>
<keyword evidence="8" id="KW-1015">Disulfide bond</keyword>
<feature type="compositionally biased region" description="Basic and acidic residues" evidence="9">
    <location>
        <begin position="358"/>
        <end position="368"/>
    </location>
</feature>
<dbReference type="InterPro" id="IPR036880">
    <property type="entry name" value="Kunitz_BPTI_sf"/>
</dbReference>
<dbReference type="eggNOG" id="KOG3544">
    <property type="taxonomic scope" value="Eukaryota"/>
</dbReference>
<name>L5KUC6_PTEAL</name>
<feature type="domain" description="BPTI/Kunitz inhibitor" evidence="10">
    <location>
        <begin position="258"/>
        <end position="311"/>
    </location>
</feature>
<dbReference type="PROSITE" id="PS00280">
    <property type="entry name" value="BPTI_KUNITZ_1"/>
    <property type="match status" value="1"/>
</dbReference>
<evidence type="ECO:0000256" key="5">
    <source>
        <dbReference type="ARBA" id="ARBA00022690"/>
    </source>
</evidence>
<dbReference type="CDD" id="cd22627">
    <property type="entry name" value="Kunitz_collagen_alpha1_VII"/>
    <property type="match status" value="1"/>
</dbReference>
<keyword evidence="7" id="KW-0722">Serine protease inhibitor</keyword>
<dbReference type="FunFam" id="4.10.410.10:FF:000019">
    <property type="entry name" value="collagen alpha-1(VII) chain"/>
    <property type="match status" value="1"/>
</dbReference>
<keyword evidence="5" id="KW-0646">Protease inhibitor</keyword>
<dbReference type="InterPro" id="IPR020901">
    <property type="entry name" value="Prtase_inh_Kunz-CS"/>
</dbReference>
<dbReference type="Gene3D" id="4.10.410.10">
    <property type="entry name" value="Pancreatic trypsin inhibitor Kunitz domain"/>
    <property type="match status" value="1"/>
</dbReference>
<dbReference type="GO" id="GO:0004867">
    <property type="term" value="F:serine-type endopeptidase inhibitor activity"/>
    <property type="evidence" value="ECO:0007669"/>
    <property type="project" value="UniProtKB-KW"/>
</dbReference>
<evidence type="ECO:0000256" key="3">
    <source>
        <dbReference type="ARBA" id="ARBA00022525"/>
    </source>
</evidence>
<comment type="subcellular location">
    <subcellularLocation>
        <location evidence="1">Secreted</location>
    </subcellularLocation>
</comment>
<dbReference type="EMBL" id="KB030552">
    <property type="protein sequence ID" value="ELK15064.1"/>
    <property type="molecule type" value="Genomic_DNA"/>
</dbReference>
<keyword evidence="12" id="KW-1185">Reference proteome</keyword>
<organism evidence="11 12">
    <name type="scientific">Pteropus alecto</name>
    <name type="common">Black flying fox</name>
    <dbReference type="NCBI Taxonomy" id="9402"/>
    <lineage>
        <taxon>Eukaryota</taxon>
        <taxon>Metazoa</taxon>
        <taxon>Chordata</taxon>
        <taxon>Craniata</taxon>
        <taxon>Vertebrata</taxon>
        <taxon>Euteleostomi</taxon>
        <taxon>Mammalia</taxon>
        <taxon>Eutheria</taxon>
        <taxon>Laurasiatheria</taxon>
        <taxon>Chiroptera</taxon>
        <taxon>Yinpterochiroptera</taxon>
        <taxon>Pteropodoidea</taxon>
        <taxon>Pteropodidae</taxon>
        <taxon>Pteropodinae</taxon>
        <taxon>Pteropus</taxon>
    </lineage>
</organism>
<keyword evidence="6" id="KW-0732">Signal</keyword>
<dbReference type="Pfam" id="PF00014">
    <property type="entry name" value="Kunitz_BPTI"/>
    <property type="match status" value="1"/>
</dbReference>
<dbReference type="GO" id="GO:0005581">
    <property type="term" value="C:collagen trimer"/>
    <property type="evidence" value="ECO:0007669"/>
    <property type="project" value="UniProtKB-KW"/>
</dbReference>
<feature type="region of interest" description="Disordered" evidence="9">
    <location>
        <begin position="402"/>
        <end position="439"/>
    </location>
</feature>
<reference evidence="12" key="1">
    <citation type="journal article" date="2013" name="Science">
        <title>Comparative analysis of bat genomes provides insight into the evolution of flight and immunity.</title>
        <authorList>
            <person name="Zhang G."/>
            <person name="Cowled C."/>
            <person name="Shi Z."/>
            <person name="Huang Z."/>
            <person name="Bishop-Lilly K.A."/>
            <person name="Fang X."/>
            <person name="Wynne J.W."/>
            <person name="Xiong Z."/>
            <person name="Baker M.L."/>
            <person name="Zhao W."/>
            <person name="Tachedjian M."/>
            <person name="Zhu Y."/>
            <person name="Zhou P."/>
            <person name="Jiang X."/>
            <person name="Ng J."/>
            <person name="Yang L."/>
            <person name="Wu L."/>
            <person name="Xiao J."/>
            <person name="Feng Y."/>
            <person name="Chen Y."/>
            <person name="Sun X."/>
            <person name="Zhang Y."/>
            <person name="Marsh G.A."/>
            <person name="Crameri G."/>
            <person name="Broder C.C."/>
            <person name="Frey K.G."/>
            <person name="Wang L.F."/>
            <person name="Wang J."/>
        </authorList>
    </citation>
    <scope>NUCLEOTIDE SEQUENCE [LARGE SCALE GENOMIC DNA]</scope>
</reference>
<sequence>MGTRVTLSPPISVCVCPSLTISVSPSPFADLFPTSLLCFSAAFLSLSLSLCLCLSPSLPLLPLSIFVSCSLCHCLSPWPLYPLQLARASLSHLDHVSSFLVFPVPGTALAPGPAVPITWSPQGWAGVAATVTAEALYLCSLLQDPSLVMLQTPLAPSAAPCLFSGSLMPTRKVRTAGPTGHVRVEHRRGQGAHACRAHAWTLLCTRVGGQCCLPCPVMAHPALHAGQVPPEDDEYEYSEYSVEDYQDPEAPWGGDDPCSLPLDEGSCTAYTLRWYHRAVAGSTEACHPFVYGGCGGNANRFGTREACERRCPPRAVQSQGTGMGPLANPAGAWALSLPRSGPRSGSREVPSDWGASERLSRPKSRIESPDVGSPVGSPRAPSLKDLLRTPSLKSGLLLLWPPAPIRVDPSPGAALRPASWVRSGGSRQLPTCPPGALQS</sequence>
<evidence type="ECO:0000256" key="9">
    <source>
        <dbReference type="SAM" id="MobiDB-lite"/>
    </source>
</evidence>
<evidence type="ECO:0000313" key="12">
    <source>
        <dbReference type="Proteomes" id="UP000010552"/>
    </source>
</evidence>
<keyword evidence="4" id="KW-0800">Toxin</keyword>
<dbReference type="GO" id="GO:0005615">
    <property type="term" value="C:extracellular space"/>
    <property type="evidence" value="ECO:0007669"/>
    <property type="project" value="TreeGrafter"/>
</dbReference>
<dbReference type="InterPro" id="IPR002223">
    <property type="entry name" value="Kunitz_BPTI"/>
</dbReference>
<gene>
    <name evidence="11" type="ORF">PAL_GLEAN10009146</name>
</gene>
<dbReference type="InParanoid" id="L5KUC6"/>
<proteinExistence type="inferred from homology"/>
<dbReference type="SUPFAM" id="SSF57362">
    <property type="entry name" value="BPTI-like"/>
    <property type="match status" value="1"/>
</dbReference>
<evidence type="ECO:0000256" key="7">
    <source>
        <dbReference type="ARBA" id="ARBA00022900"/>
    </source>
</evidence>
<dbReference type="AlphaFoldDB" id="L5KUC6"/>
<dbReference type="InterPro" id="IPR050098">
    <property type="entry name" value="TFPI/VKTCI-like"/>
</dbReference>
<feature type="region of interest" description="Disordered" evidence="9">
    <location>
        <begin position="314"/>
        <end position="386"/>
    </location>
</feature>
<feature type="compositionally biased region" description="Low complexity" evidence="9">
    <location>
        <begin position="335"/>
        <end position="344"/>
    </location>
</feature>
<evidence type="ECO:0000256" key="8">
    <source>
        <dbReference type="ARBA" id="ARBA00023157"/>
    </source>
</evidence>
<dbReference type="PANTHER" id="PTHR10083">
    <property type="entry name" value="KUNITZ-TYPE PROTEASE INHIBITOR-RELATED"/>
    <property type="match status" value="1"/>
</dbReference>
<evidence type="ECO:0000313" key="11">
    <source>
        <dbReference type="EMBL" id="ELK15064.1"/>
    </source>
</evidence>
<dbReference type="STRING" id="9402.L5KUC6"/>
<dbReference type="PRINTS" id="PR00759">
    <property type="entry name" value="BASICPTASE"/>
</dbReference>
<keyword evidence="11" id="KW-0176">Collagen</keyword>
<evidence type="ECO:0000256" key="1">
    <source>
        <dbReference type="ARBA" id="ARBA00004613"/>
    </source>
</evidence>
<dbReference type="PANTHER" id="PTHR10083:SF217">
    <property type="entry name" value="BOOPHILIN-H2"/>
    <property type="match status" value="1"/>
</dbReference>
<dbReference type="Proteomes" id="UP000010552">
    <property type="component" value="Unassembled WGS sequence"/>
</dbReference>
<dbReference type="PROSITE" id="PS50279">
    <property type="entry name" value="BPTI_KUNITZ_2"/>
    <property type="match status" value="1"/>
</dbReference>